<evidence type="ECO:0000256" key="6">
    <source>
        <dbReference type="ARBA" id="ARBA00023136"/>
    </source>
</evidence>
<keyword evidence="3" id="KW-0488">Methylation</keyword>
<evidence type="ECO:0000256" key="9">
    <source>
        <dbReference type="SAM" id="Phobius"/>
    </source>
</evidence>
<evidence type="ECO:0000256" key="3">
    <source>
        <dbReference type="ARBA" id="ARBA00022481"/>
    </source>
</evidence>
<dbReference type="GO" id="GO:0044096">
    <property type="term" value="C:type IV pilus"/>
    <property type="evidence" value="ECO:0007669"/>
    <property type="project" value="TreeGrafter"/>
</dbReference>
<dbReference type="PANTHER" id="PTHR30093:SF34">
    <property type="entry name" value="PREPILIN PEPTIDASE-DEPENDENT PROTEIN D"/>
    <property type="match status" value="1"/>
</dbReference>
<dbReference type="EMBL" id="LOHF01000042">
    <property type="protein sequence ID" value="OUM70816.1"/>
    <property type="molecule type" value="Genomic_DNA"/>
</dbReference>
<comment type="subcellular location">
    <subcellularLocation>
        <location evidence="1">Membrane</location>
        <topology evidence="1">Single-pass membrane protein</topology>
    </subcellularLocation>
</comment>
<dbReference type="AlphaFoldDB" id="A0A1Y3NT78"/>
<evidence type="ECO:0000256" key="4">
    <source>
        <dbReference type="ARBA" id="ARBA00022692"/>
    </source>
</evidence>
<comment type="similarity">
    <text evidence="2 8">Belongs to the N-Me-Phe pilin family.</text>
</comment>
<evidence type="ECO:0000256" key="7">
    <source>
        <dbReference type="ARBA" id="ARBA00029638"/>
    </source>
</evidence>
<dbReference type="Pfam" id="PF07963">
    <property type="entry name" value="N_methyl"/>
    <property type="match status" value="1"/>
</dbReference>
<keyword evidence="6 9" id="KW-0472">Membrane</keyword>
<dbReference type="OrthoDB" id="115249at2"/>
<accession>A0A1Y3NT78</accession>
<dbReference type="PRINTS" id="PR00885">
    <property type="entry name" value="BCTERIALGSPH"/>
</dbReference>
<dbReference type="InterPro" id="IPR001082">
    <property type="entry name" value="Pilin"/>
</dbReference>
<comment type="caution">
    <text evidence="10">The sequence shown here is derived from an EMBL/GenBank/DDBJ whole genome shotgun (WGS) entry which is preliminary data.</text>
</comment>
<dbReference type="InterPro" id="IPR012902">
    <property type="entry name" value="N_methyl_site"/>
</dbReference>
<keyword evidence="4 9" id="KW-0812">Transmembrane</keyword>
<proteinExistence type="inferred from homology"/>
<dbReference type="Pfam" id="PF00114">
    <property type="entry name" value="Pilin"/>
    <property type="match status" value="1"/>
</dbReference>
<feature type="transmembrane region" description="Helical" evidence="9">
    <location>
        <begin position="6"/>
        <end position="27"/>
    </location>
</feature>
<dbReference type="RefSeq" id="WP_087274564.1">
    <property type="nucleotide sequence ID" value="NZ_JBJGBV010000038.1"/>
</dbReference>
<evidence type="ECO:0000313" key="10">
    <source>
        <dbReference type="EMBL" id="OUM70816.1"/>
    </source>
</evidence>
<evidence type="ECO:0000256" key="2">
    <source>
        <dbReference type="ARBA" id="ARBA00005233"/>
    </source>
</evidence>
<dbReference type="PANTHER" id="PTHR30093">
    <property type="entry name" value="GENERAL SECRETION PATHWAY PROTEIN G"/>
    <property type="match status" value="1"/>
</dbReference>
<dbReference type="InterPro" id="IPR002416">
    <property type="entry name" value="T2SS_protein-GspH"/>
</dbReference>
<dbReference type="Gene3D" id="3.30.700.10">
    <property type="entry name" value="Glycoprotein, Type 4 Pilin"/>
    <property type="match status" value="1"/>
</dbReference>
<dbReference type="InterPro" id="IPR045584">
    <property type="entry name" value="Pilin-like"/>
</dbReference>
<keyword evidence="11" id="KW-1185">Reference proteome</keyword>
<dbReference type="GO" id="GO:0015628">
    <property type="term" value="P:protein secretion by the type II secretion system"/>
    <property type="evidence" value="ECO:0007669"/>
    <property type="project" value="InterPro"/>
</dbReference>
<evidence type="ECO:0000313" key="11">
    <source>
        <dbReference type="Proteomes" id="UP000195440"/>
    </source>
</evidence>
<dbReference type="Proteomes" id="UP000195440">
    <property type="component" value="Unassembled WGS sequence"/>
</dbReference>
<sequence length="140" mass="14298">MKAQKGFTLIELMIVVAIVGILAAVAIPSYQNYTRRAAYTEVLTAMASVKTAIGVCLSQAAAVTECDTAAEVGITLPGNVGAVNSVTITTNTAAIVAVPNAVRGIATTDTCTLTPTFAVNAPVTWAYSGVCLTNGYAKNP</sequence>
<dbReference type="NCBIfam" id="TIGR02532">
    <property type="entry name" value="IV_pilin_GFxxxE"/>
    <property type="match status" value="1"/>
</dbReference>
<protein>
    <recommendedName>
        <fullName evidence="7">Pilin</fullName>
    </recommendedName>
</protein>
<organism evidence="10 11">
    <name type="scientific">Pseudomonas caspiana</name>
    <dbReference type="NCBI Taxonomy" id="1451454"/>
    <lineage>
        <taxon>Bacteria</taxon>
        <taxon>Pseudomonadati</taxon>
        <taxon>Pseudomonadota</taxon>
        <taxon>Gammaproteobacteria</taxon>
        <taxon>Pseudomonadales</taxon>
        <taxon>Pseudomonadaceae</taxon>
        <taxon>Pseudomonas</taxon>
    </lineage>
</organism>
<dbReference type="GO" id="GO:0007155">
    <property type="term" value="P:cell adhesion"/>
    <property type="evidence" value="ECO:0007669"/>
    <property type="project" value="InterPro"/>
</dbReference>
<gene>
    <name evidence="10" type="ORF">AUC60_26550</name>
</gene>
<dbReference type="GO" id="GO:0015627">
    <property type="term" value="C:type II protein secretion system complex"/>
    <property type="evidence" value="ECO:0007669"/>
    <property type="project" value="InterPro"/>
</dbReference>
<evidence type="ECO:0000256" key="5">
    <source>
        <dbReference type="ARBA" id="ARBA00022989"/>
    </source>
</evidence>
<evidence type="ECO:0000256" key="1">
    <source>
        <dbReference type="ARBA" id="ARBA00004167"/>
    </source>
</evidence>
<name>A0A1Y3NT78_9PSED</name>
<evidence type="ECO:0000256" key="8">
    <source>
        <dbReference type="RuleBase" id="RU000389"/>
    </source>
</evidence>
<keyword evidence="8" id="KW-0281">Fimbrium</keyword>
<dbReference type="PROSITE" id="PS00409">
    <property type="entry name" value="PROKAR_NTER_METHYL"/>
    <property type="match status" value="1"/>
</dbReference>
<dbReference type="SUPFAM" id="SSF54523">
    <property type="entry name" value="Pili subunits"/>
    <property type="match status" value="1"/>
</dbReference>
<reference evidence="10 11" key="1">
    <citation type="journal article" date="2017" name="Syst. Appl. Microbiol.">
        <title>Pseudomonas caspiana sp. nov., a citrus pathogen in the Pseudomonas syringae phylogenetic group.</title>
        <authorList>
            <person name="Busquets A."/>
            <person name="Gomila M."/>
            <person name="Beiki F."/>
            <person name="Mulet M."/>
            <person name="Rahimian H."/>
            <person name="Garcia-Valdes E."/>
            <person name="Lalucat J."/>
        </authorList>
    </citation>
    <scope>NUCLEOTIDE SEQUENCE [LARGE SCALE GENOMIC DNA]</scope>
    <source>
        <strain evidence="10 11">FBF102</strain>
    </source>
</reference>
<dbReference type="GO" id="GO:0016020">
    <property type="term" value="C:membrane"/>
    <property type="evidence" value="ECO:0007669"/>
    <property type="project" value="UniProtKB-SubCell"/>
</dbReference>
<keyword evidence="5 9" id="KW-1133">Transmembrane helix</keyword>
<dbReference type="GO" id="GO:0043107">
    <property type="term" value="P:type IV pilus-dependent motility"/>
    <property type="evidence" value="ECO:0007669"/>
    <property type="project" value="TreeGrafter"/>
</dbReference>